<gene>
    <name evidence="2" type="ORF">BU14_2688s0001</name>
</gene>
<dbReference type="AlphaFoldDB" id="A0A1X6NIQ2"/>
<dbReference type="Proteomes" id="UP000218209">
    <property type="component" value="Unassembled WGS sequence"/>
</dbReference>
<keyword evidence="3" id="KW-1185">Reference proteome</keyword>
<accession>A0A1X6NIQ2</accession>
<organism evidence="2 3">
    <name type="scientific">Porphyra umbilicalis</name>
    <name type="common">Purple laver</name>
    <name type="synonym">Red alga</name>
    <dbReference type="NCBI Taxonomy" id="2786"/>
    <lineage>
        <taxon>Eukaryota</taxon>
        <taxon>Rhodophyta</taxon>
        <taxon>Bangiophyceae</taxon>
        <taxon>Bangiales</taxon>
        <taxon>Bangiaceae</taxon>
        <taxon>Porphyra</taxon>
    </lineage>
</organism>
<name>A0A1X6NIQ2_PORUM</name>
<evidence type="ECO:0000313" key="3">
    <source>
        <dbReference type="Proteomes" id="UP000218209"/>
    </source>
</evidence>
<feature type="region of interest" description="Disordered" evidence="1">
    <location>
        <begin position="33"/>
        <end position="139"/>
    </location>
</feature>
<reference evidence="2 3" key="1">
    <citation type="submission" date="2017-03" db="EMBL/GenBank/DDBJ databases">
        <title>WGS assembly of Porphyra umbilicalis.</title>
        <authorList>
            <person name="Brawley S.H."/>
            <person name="Blouin N.A."/>
            <person name="Ficko-Blean E."/>
            <person name="Wheeler G.L."/>
            <person name="Lohr M."/>
            <person name="Goodson H.V."/>
            <person name="Jenkins J.W."/>
            <person name="Blaby-Haas C.E."/>
            <person name="Helliwell K.E."/>
            <person name="Chan C."/>
            <person name="Marriage T."/>
            <person name="Bhattacharya D."/>
            <person name="Klein A.S."/>
            <person name="Badis Y."/>
            <person name="Brodie J."/>
            <person name="Cao Y."/>
            <person name="Collen J."/>
            <person name="Dittami S.M."/>
            <person name="Gachon C.M."/>
            <person name="Green B.R."/>
            <person name="Karpowicz S."/>
            <person name="Kim J.W."/>
            <person name="Kudahl U."/>
            <person name="Lin S."/>
            <person name="Michel G."/>
            <person name="Mittag M."/>
            <person name="Olson B.J."/>
            <person name="Pangilinan J."/>
            <person name="Peng Y."/>
            <person name="Qiu H."/>
            <person name="Shu S."/>
            <person name="Singer J.T."/>
            <person name="Smith A.G."/>
            <person name="Sprecher B.N."/>
            <person name="Wagner V."/>
            <person name="Wang W."/>
            <person name="Wang Z.-Y."/>
            <person name="Yan J."/>
            <person name="Yarish C."/>
            <person name="Zoeuner-Riek S."/>
            <person name="Zhuang Y."/>
            <person name="Zou Y."/>
            <person name="Lindquist E.A."/>
            <person name="Grimwood J."/>
            <person name="Barry K."/>
            <person name="Rokhsar D.S."/>
            <person name="Schmutz J."/>
            <person name="Stiller J.W."/>
            <person name="Grossman A.R."/>
            <person name="Prochnik S.E."/>
        </authorList>
    </citation>
    <scope>NUCLEOTIDE SEQUENCE [LARGE SCALE GENOMIC DNA]</scope>
    <source>
        <strain evidence="2">4086291</strain>
    </source>
</reference>
<evidence type="ECO:0000256" key="1">
    <source>
        <dbReference type="SAM" id="MobiDB-lite"/>
    </source>
</evidence>
<sequence length="139" mass="15756">MRTFTTRNRGGRCTSCARTWRRRGWRFCPTTCSSRRRRQGRSRRRRRCKTPSTTRTCRRGRSSAACAWGRPGTGSPPPARRRSMGRRAPSTRGTPMASWPSGRRPRRGRSRGCSPTRPACRPSPCPPTAAGRPRRASTR</sequence>
<proteinExistence type="predicted"/>
<dbReference type="EMBL" id="KV920460">
    <property type="protein sequence ID" value="OSX68498.1"/>
    <property type="molecule type" value="Genomic_DNA"/>
</dbReference>
<evidence type="ECO:0000313" key="2">
    <source>
        <dbReference type="EMBL" id="OSX68498.1"/>
    </source>
</evidence>
<protein>
    <submittedName>
        <fullName evidence="2">Uncharacterized protein</fullName>
    </submittedName>
</protein>
<feature type="compositionally biased region" description="Basic residues" evidence="1">
    <location>
        <begin position="34"/>
        <end position="49"/>
    </location>
</feature>